<dbReference type="GeneID" id="9953613"/>
<gene>
    <name evidence="1" type="ORF">LOAG_16116</name>
</gene>
<dbReference type="EMBL" id="JH716196">
    <property type="protein sequence ID" value="EFO12417.1"/>
    <property type="molecule type" value="Genomic_DNA"/>
</dbReference>
<dbReference type="InParanoid" id="A0A1S0TEW7"/>
<sequence>MNGCFSDVTDDNLKMIASAHALFSMLANVTKHRQLSNITQKLSTKHTVTIIDQTKKIIDDTMNMINNTTDINTLTIRLITSTVATIITTTSTSTFIPDTTTTTTTTISTTTITTNTTTTSIAETMKSKPANTIGEYDENPSTTISSHLISSTKSGI</sequence>
<dbReference type="CTD" id="9953613"/>
<name>A0A1S0TEW7_LOALO</name>
<dbReference type="RefSeq" id="XP_003151652.1">
    <property type="nucleotide sequence ID" value="XM_003151604.1"/>
</dbReference>
<dbReference type="KEGG" id="loa:LOAG_16116"/>
<evidence type="ECO:0000313" key="1">
    <source>
        <dbReference type="EMBL" id="EFO12417.1"/>
    </source>
</evidence>
<organism evidence="1">
    <name type="scientific">Loa loa</name>
    <name type="common">Eye worm</name>
    <name type="synonym">Filaria loa</name>
    <dbReference type="NCBI Taxonomy" id="7209"/>
    <lineage>
        <taxon>Eukaryota</taxon>
        <taxon>Metazoa</taxon>
        <taxon>Ecdysozoa</taxon>
        <taxon>Nematoda</taxon>
        <taxon>Chromadorea</taxon>
        <taxon>Rhabditida</taxon>
        <taxon>Spirurina</taxon>
        <taxon>Spiruromorpha</taxon>
        <taxon>Filarioidea</taxon>
        <taxon>Onchocercidae</taxon>
        <taxon>Loa</taxon>
    </lineage>
</organism>
<reference evidence="1" key="1">
    <citation type="submission" date="2012-04" db="EMBL/GenBank/DDBJ databases">
        <title>The Genome Sequence of Loa loa.</title>
        <authorList>
            <consortium name="The Broad Institute Genome Sequencing Platform"/>
            <consortium name="Broad Institute Genome Sequencing Center for Infectious Disease"/>
            <person name="Nutman T.B."/>
            <person name="Fink D.L."/>
            <person name="Russ C."/>
            <person name="Young S."/>
            <person name="Zeng Q."/>
            <person name="Gargeya S."/>
            <person name="Alvarado L."/>
            <person name="Berlin A."/>
            <person name="Chapman S.B."/>
            <person name="Chen Z."/>
            <person name="Freedman E."/>
            <person name="Gellesch M."/>
            <person name="Goldberg J."/>
            <person name="Griggs A."/>
            <person name="Gujja S."/>
            <person name="Heilman E.R."/>
            <person name="Heiman D."/>
            <person name="Howarth C."/>
            <person name="Mehta T."/>
            <person name="Neiman D."/>
            <person name="Pearson M."/>
            <person name="Roberts A."/>
            <person name="Saif S."/>
            <person name="Shea T."/>
            <person name="Shenoy N."/>
            <person name="Sisk P."/>
            <person name="Stolte C."/>
            <person name="Sykes S."/>
            <person name="White J."/>
            <person name="Yandava C."/>
            <person name="Haas B."/>
            <person name="Henn M.R."/>
            <person name="Nusbaum C."/>
            <person name="Birren B."/>
        </authorList>
    </citation>
    <scope>NUCLEOTIDE SEQUENCE [LARGE SCALE GENOMIC DNA]</scope>
</reference>
<protein>
    <submittedName>
        <fullName evidence="1">Uncharacterized protein</fullName>
    </submittedName>
</protein>
<accession>A0A1S0TEW7</accession>
<dbReference type="AlphaFoldDB" id="A0A1S0TEW7"/>
<proteinExistence type="predicted"/>